<dbReference type="RefSeq" id="WP_011723043.1">
    <property type="nucleotide sequence ID" value="NC_008593.1"/>
</dbReference>
<dbReference type="Proteomes" id="UP000008220">
    <property type="component" value="Chromosome"/>
</dbReference>
<dbReference type="EMBL" id="CP000382">
    <property type="protein sequence ID" value="ABK62547.1"/>
    <property type="molecule type" value="Genomic_DNA"/>
</dbReference>
<sequence>MKKVWNVAIYARVSTDKKEQSESIPAQIQGLKKWIMEKNKSGKEDIYNLKEVYEDYGFSGSNFNRKSFIKMKEDIDCGKINMVLTRDLSRFARNYIVAGYYLEDYFKEKGVRFVSVLDNVDTINEVDDIVPFKNILNEMYIKDCSKRTRDGLRQRMIRGSSIASKPPYGYKFETTYEGEIKSIKLVPKEDETTDIVREIFSLYIQGYGMGKIATYLNNKGIEPPSANVKNATKGKSKKWSGNTIRYILTNPKYAGIMVQGRWKKVSYKIKKVKITSKDQWIIGKEFKGIISKKTFKKVQEIINERRKKFRHKDGNVHLFSGVLKCNECKGSMSYRTKFKGYKCTNSQRGGGKCTAHSIKEEYLKTAILNDLRRHVLEINDMEEVYELLREKIKGDNNYEKKLECLNKQLDKLDGKIQKIYNDKLNGAINYRNFTMLVTIIEQKQENIINKKNKLINKIESNDFKVQEQEIYNYYKNFIDEILSFKDLDRFILENLVDRIVVSEDKERKCKVIDICYKFKSNDLH</sequence>
<evidence type="ECO:0000313" key="5">
    <source>
        <dbReference type="Proteomes" id="UP000008220"/>
    </source>
</evidence>
<dbReference type="InterPro" id="IPR006119">
    <property type="entry name" value="Resolv_N"/>
</dbReference>
<dbReference type="InterPro" id="IPR025827">
    <property type="entry name" value="Zn_ribbon_recom_dom"/>
</dbReference>
<feature type="domain" description="Recombinase" evidence="3">
    <location>
        <begin position="167"/>
        <end position="308"/>
    </location>
</feature>
<evidence type="ECO:0000259" key="2">
    <source>
        <dbReference type="PROSITE" id="PS51736"/>
    </source>
</evidence>
<gene>
    <name evidence="4" type="ordered locus">NT01CX_0598</name>
</gene>
<protein>
    <submittedName>
        <fullName evidence="4">Site-specific recombinase, resolvase family, putative</fullName>
    </submittedName>
</protein>
<dbReference type="GO" id="GO:0003677">
    <property type="term" value="F:DNA binding"/>
    <property type="evidence" value="ECO:0007669"/>
    <property type="project" value="InterPro"/>
</dbReference>
<dbReference type="Gene3D" id="3.40.50.1390">
    <property type="entry name" value="Resolvase, N-terminal catalytic domain"/>
    <property type="match status" value="1"/>
</dbReference>
<evidence type="ECO:0000313" key="4">
    <source>
        <dbReference type="EMBL" id="ABK62547.1"/>
    </source>
</evidence>
<dbReference type="InterPro" id="IPR011109">
    <property type="entry name" value="DNA_bind_recombinase_dom"/>
</dbReference>
<keyword evidence="5" id="KW-1185">Reference proteome</keyword>
<feature type="domain" description="Resolvase/invertase-type recombinase catalytic" evidence="2">
    <location>
        <begin position="6"/>
        <end position="159"/>
    </location>
</feature>
<reference evidence="4 5" key="1">
    <citation type="journal article" date="2006" name="Nat. Biotechnol.">
        <title>The genome and transcriptomes of the anti-tumor agent Clostridium novyi-NT.</title>
        <authorList>
            <person name="Bettegowda C."/>
            <person name="Huang X."/>
            <person name="Lin J."/>
            <person name="Cheong I."/>
            <person name="Kohli M."/>
            <person name="Szabo S.A."/>
            <person name="Zhang X."/>
            <person name="Diaz L.A. Jr."/>
            <person name="Velculescu V.E."/>
            <person name="Parmigiani G."/>
            <person name="Kinzler K.W."/>
            <person name="Vogelstein B."/>
            <person name="Zhou S."/>
        </authorList>
    </citation>
    <scope>NUCLEOTIDE SEQUENCE [LARGE SCALE GENOMIC DNA]</scope>
    <source>
        <strain evidence="4 5">NT</strain>
    </source>
</reference>
<dbReference type="SMART" id="SM00857">
    <property type="entry name" value="Resolvase"/>
    <property type="match status" value="1"/>
</dbReference>
<dbReference type="InterPro" id="IPR050639">
    <property type="entry name" value="SSR_resolvase"/>
</dbReference>
<dbReference type="Pfam" id="PF00239">
    <property type="entry name" value="Resolvase"/>
    <property type="match status" value="1"/>
</dbReference>
<dbReference type="InterPro" id="IPR036162">
    <property type="entry name" value="Resolvase-like_N_sf"/>
</dbReference>
<dbReference type="KEGG" id="cno:NT01CX_0598"/>
<organism evidence="4 5">
    <name type="scientific">Clostridium novyi (strain NT)</name>
    <dbReference type="NCBI Taxonomy" id="386415"/>
    <lineage>
        <taxon>Bacteria</taxon>
        <taxon>Bacillati</taxon>
        <taxon>Bacillota</taxon>
        <taxon>Clostridia</taxon>
        <taxon>Eubacteriales</taxon>
        <taxon>Clostridiaceae</taxon>
        <taxon>Clostridium</taxon>
    </lineage>
</organism>
<name>A0Q362_CLONN</name>
<feature type="coiled-coil region" evidence="1">
    <location>
        <begin position="371"/>
        <end position="422"/>
    </location>
</feature>
<dbReference type="Gene3D" id="3.90.1750.20">
    <property type="entry name" value="Putative Large Serine Recombinase, Chain B, Domain 2"/>
    <property type="match status" value="1"/>
</dbReference>
<accession>A0Q362</accession>
<evidence type="ECO:0000259" key="3">
    <source>
        <dbReference type="PROSITE" id="PS51737"/>
    </source>
</evidence>
<dbReference type="STRING" id="386415.NT01CX_0598"/>
<evidence type="ECO:0000256" key="1">
    <source>
        <dbReference type="SAM" id="Coils"/>
    </source>
</evidence>
<dbReference type="HOGENOM" id="CLU_010686_18_2_9"/>
<dbReference type="PROSITE" id="PS51736">
    <property type="entry name" value="RECOMBINASES_3"/>
    <property type="match status" value="1"/>
</dbReference>
<dbReference type="GO" id="GO:0000150">
    <property type="term" value="F:DNA strand exchange activity"/>
    <property type="evidence" value="ECO:0007669"/>
    <property type="project" value="InterPro"/>
</dbReference>
<keyword evidence="1" id="KW-0175">Coiled coil</keyword>
<dbReference type="Pfam" id="PF07508">
    <property type="entry name" value="Recombinase"/>
    <property type="match status" value="1"/>
</dbReference>
<dbReference type="InterPro" id="IPR038109">
    <property type="entry name" value="DNA_bind_recomb_sf"/>
</dbReference>
<proteinExistence type="predicted"/>
<dbReference type="PROSITE" id="PS51737">
    <property type="entry name" value="RECOMBINASE_DNA_BIND"/>
    <property type="match status" value="1"/>
</dbReference>
<dbReference type="PATRIC" id="fig|386415.7.peg.2101"/>
<dbReference type="eggNOG" id="COG1961">
    <property type="taxonomic scope" value="Bacteria"/>
</dbReference>
<dbReference type="SUPFAM" id="SSF53041">
    <property type="entry name" value="Resolvase-like"/>
    <property type="match status" value="1"/>
</dbReference>
<dbReference type="Pfam" id="PF13408">
    <property type="entry name" value="Zn_ribbon_recom"/>
    <property type="match status" value="1"/>
</dbReference>
<dbReference type="PANTHER" id="PTHR30461">
    <property type="entry name" value="DNA-INVERTASE FROM LAMBDOID PROPHAGE"/>
    <property type="match status" value="1"/>
</dbReference>
<dbReference type="AlphaFoldDB" id="A0Q362"/>
<dbReference type="PANTHER" id="PTHR30461:SF23">
    <property type="entry name" value="DNA RECOMBINASE-RELATED"/>
    <property type="match status" value="1"/>
</dbReference>